<name>A0A495VTP1_9PSEU</name>
<keyword evidence="2" id="KW-1185">Reference proteome</keyword>
<evidence type="ECO:0000313" key="2">
    <source>
        <dbReference type="Proteomes" id="UP000282084"/>
    </source>
</evidence>
<dbReference type="Proteomes" id="UP000282084">
    <property type="component" value="Unassembled WGS sequence"/>
</dbReference>
<gene>
    <name evidence="1" type="ORF">C8E97_1289</name>
</gene>
<proteinExistence type="predicted"/>
<comment type="caution">
    <text evidence="1">The sequence shown here is derived from an EMBL/GenBank/DDBJ whole genome shotgun (WGS) entry which is preliminary data.</text>
</comment>
<accession>A0A495VTP1</accession>
<dbReference type="AlphaFoldDB" id="A0A495VTP1"/>
<organism evidence="1 2">
    <name type="scientific">Saccharothrix australiensis</name>
    <dbReference type="NCBI Taxonomy" id="2072"/>
    <lineage>
        <taxon>Bacteria</taxon>
        <taxon>Bacillati</taxon>
        <taxon>Actinomycetota</taxon>
        <taxon>Actinomycetes</taxon>
        <taxon>Pseudonocardiales</taxon>
        <taxon>Pseudonocardiaceae</taxon>
        <taxon>Saccharothrix</taxon>
    </lineage>
</organism>
<sequence>MKLIEVVDIRQPFGDAPKKGSLIPPMTWLLDRLVINQSNGVKRQHDGLRTAVRKLNCHENPDYSTRFVDIPNLSDNFV</sequence>
<protein>
    <submittedName>
        <fullName evidence="1">Uncharacterized protein</fullName>
    </submittedName>
</protein>
<reference evidence="1 2" key="1">
    <citation type="submission" date="2018-10" db="EMBL/GenBank/DDBJ databases">
        <title>Sequencing the genomes of 1000 actinobacteria strains.</title>
        <authorList>
            <person name="Klenk H.-P."/>
        </authorList>
    </citation>
    <scope>NUCLEOTIDE SEQUENCE [LARGE SCALE GENOMIC DNA]</scope>
    <source>
        <strain evidence="1 2">DSM 43800</strain>
    </source>
</reference>
<dbReference type="EMBL" id="RBXO01000001">
    <property type="protein sequence ID" value="RKT52761.1"/>
    <property type="molecule type" value="Genomic_DNA"/>
</dbReference>
<evidence type="ECO:0000313" key="1">
    <source>
        <dbReference type="EMBL" id="RKT52761.1"/>
    </source>
</evidence>